<keyword evidence="3" id="KW-1185">Reference proteome</keyword>
<gene>
    <name evidence="2" type="ORF">SAMN04488000_12217</name>
</gene>
<dbReference type="Proteomes" id="UP000199503">
    <property type="component" value="Unassembled WGS sequence"/>
</dbReference>
<name>A0A1H9WEA8_9PSEU</name>
<dbReference type="AlphaFoldDB" id="A0A1H9WEA8"/>
<organism evidence="2 3">
    <name type="scientific">Lentzea albida</name>
    <dbReference type="NCBI Taxonomy" id="65499"/>
    <lineage>
        <taxon>Bacteria</taxon>
        <taxon>Bacillati</taxon>
        <taxon>Actinomycetota</taxon>
        <taxon>Actinomycetes</taxon>
        <taxon>Pseudonocardiales</taxon>
        <taxon>Pseudonocardiaceae</taxon>
        <taxon>Lentzea</taxon>
    </lineage>
</organism>
<dbReference type="CDD" id="cd00448">
    <property type="entry name" value="YjgF_YER057c_UK114_family"/>
    <property type="match status" value="1"/>
</dbReference>
<dbReference type="PANTHER" id="PTHR11803">
    <property type="entry name" value="2-IMINOBUTANOATE/2-IMINOPROPANOATE DEAMINASE RIDA"/>
    <property type="match status" value="1"/>
</dbReference>
<dbReference type="STRING" id="65499.SAMN04488000_12217"/>
<dbReference type="GO" id="GO:0019239">
    <property type="term" value="F:deaminase activity"/>
    <property type="evidence" value="ECO:0007669"/>
    <property type="project" value="TreeGrafter"/>
</dbReference>
<dbReference type="Pfam" id="PF01042">
    <property type="entry name" value="Ribonuc_L-PSP"/>
    <property type="match status" value="1"/>
</dbReference>
<dbReference type="OrthoDB" id="3212792at2"/>
<dbReference type="RefSeq" id="WP_089925014.1">
    <property type="nucleotide sequence ID" value="NZ_FOFV01000022.1"/>
</dbReference>
<reference evidence="3" key="1">
    <citation type="submission" date="2016-10" db="EMBL/GenBank/DDBJ databases">
        <authorList>
            <person name="Varghese N."/>
            <person name="Submissions S."/>
        </authorList>
    </citation>
    <scope>NUCLEOTIDE SEQUENCE [LARGE SCALE GENOMIC DNA]</scope>
    <source>
        <strain evidence="3">DSM 44437</strain>
    </source>
</reference>
<protein>
    <submittedName>
        <fullName evidence="2">2-iminobutanoate/2-iminopropanoate deaminase</fullName>
    </submittedName>
</protein>
<dbReference type="GO" id="GO:0005829">
    <property type="term" value="C:cytosol"/>
    <property type="evidence" value="ECO:0007669"/>
    <property type="project" value="TreeGrafter"/>
</dbReference>
<dbReference type="InterPro" id="IPR006175">
    <property type="entry name" value="YjgF/YER057c/UK114"/>
</dbReference>
<dbReference type="EMBL" id="FOFV01000022">
    <property type="protein sequence ID" value="SES32250.1"/>
    <property type="molecule type" value="Genomic_DNA"/>
</dbReference>
<evidence type="ECO:0000313" key="3">
    <source>
        <dbReference type="Proteomes" id="UP000199503"/>
    </source>
</evidence>
<evidence type="ECO:0000256" key="1">
    <source>
        <dbReference type="ARBA" id="ARBA00010552"/>
    </source>
</evidence>
<accession>A0A1H9WEA8</accession>
<evidence type="ECO:0000313" key="2">
    <source>
        <dbReference type="EMBL" id="SES32250.1"/>
    </source>
</evidence>
<dbReference type="SUPFAM" id="SSF55298">
    <property type="entry name" value="YjgF-like"/>
    <property type="match status" value="1"/>
</dbReference>
<comment type="similarity">
    <text evidence="1">Belongs to the RutC family.</text>
</comment>
<dbReference type="Gene3D" id="3.30.1330.40">
    <property type="entry name" value="RutC-like"/>
    <property type="match status" value="1"/>
</dbReference>
<proteinExistence type="inferred from homology"/>
<dbReference type="InterPro" id="IPR035959">
    <property type="entry name" value="RutC-like_sf"/>
</dbReference>
<dbReference type="PANTHER" id="PTHR11803:SF58">
    <property type="entry name" value="PROTEIN HMF1-RELATED"/>
    <property type="match status" value="1"/>
</dbReference>
<sequence length="122" mass="13643">MTQDPVTPPPASSFRRHGDLLLLSGQVGVDENWRPVNGTFQDEVRAVFRNVRTVLAAAGSRPEQVLKVTGYLTDAEFFPAYNEVWLEEFPDPAHRPARTTIVTQLHPPFRVELDVTAVTETS</sequence>